<gene>
    <name evidence="2" type="ORF">BU24DRAFT_385945</name>
</gene>
<feature type="compositionally biased region" description="Polar residues" evidence="1">
    <location>
        <begin position="37"/>
        <end position="47"/>
    </location>
</feature>
<accession>A0A6A5Y0X5</accession>
<evidence type="ECO:0000256" key="1">
    <source>
        <dbReference type="SAM" id="MobiDB-lite"/>
    </source>
</evidence>
<feature type="region of interest" description="Disordered" evidence="1">
    <location>
        <begin position="13"/>
        <end position="234"/>
    </location>
</feature>
<feature type="region of interest" description="Disordered" evidence="1">
    <location>
        <begin position="761"/>
        <end position="804"/>
    </location>
</feature>
<organism evidence="2 3">
    <name type="scientific">Aaosphaeria arxii CBS 175.79</name>
    <dbReference type="NCBI Taxonomy" id="1450172"/>
    <lineage>
        <taxon>Eukaryota</taxon>
        <taxon>Fungi</taxon>
        <taxon>Dikarya</taxon>
        <taxon>Ascomycota</taxon>
        <taxon>Pezizomycotina</taxon>
        <taxon>Dothideomycetes</taxon>
        <taxon>Pleosporomycetidae</taxon>
        <taxon>Pleosporales</taxon>
        <taxon>Pleosporales incertae sedis</taxon>
        <taxon>Aaosphaeria</taxon>
    </lineage>
</organism>
<evidence type="ECO:0000313" key="3">
    <source>
        <dbReference type="Proteomes" id="UP000799778"/>
    </source>
</evidence>
<dbReference type="OrthoDB" id="3438840at2759"/>
<sequence>MAATTTYIPFPVSAAATGPMTPRSPTLSDACMILPESNGTPLRSISPNPYVDRPPSPPTLYTHSNRSERTLKLANPPGARRGRSPQFSIKSPPLSSKSSRSTIRTMVERSSRKGSPRGDDNVLASSPTIADPLTGHASGAFQQQRRLSNASSGSIHSEDLENLRWPGFDSSTNFDDSGVVMEEDDADEEEEGADGAARDEFPIDTDIEDDDHDAMDAAEKERRDAQAEDEYTSAALSRRAELILANAKKRLNVMEGNLRGARESLVVSPSPTFNSKKMQTDLQQQLAAARERDRKLYAGMGPIPPRTRPYHSSPLSAGGSPGHARGLSETSVPNPFASPTYASRALSNKRASSAMGTASGPWSPEGYGQGRFPIRESRSVEVMREPRSNGWDSHHEEQEHSLRSYESRGSRSPPNALETLPEYEDDDAVGGTPAGDDDPELRRSASAASSLRSQMQDLKGRISSLKQRAKEDTMRRRSLQNLRTPSPFTSAEIWYSGADAYKNGTSPVTADAGVGYKSSSPIRKTLYEEQGDASTTPKTKAPADTAMEVIDPLTEEEEDHLIEQMEKTTAEDYTPENAQSTRASHQKLHAVTQDGSNDEEEEDEDDEFDDDESDFVSVDGGEYDQAPESVYEDAVYEMPVTERHEDRVDAFDYEHFFLHSAMGTYSSTSRRSSSSSGDSTATTRPVTAIDTTSNGPDDKAERRISFHSRTASSDSVSTVASFATAAEDFSDEESNEQMDRFTQLLPVQQVTPQYAAAAAASHNGLASSPRTDSAVTMRKSAAATSPNGQVSPSSAVSRGSSPADLATGLQTSKIYSILLESPSSKQHDQPRLELNQEEKQLVYSLAASFQQVCTNMQSTSGDQYERKEWRRRLDEARRILNGEEDVAGEAF</sequence>
<feature type="compositionally biased region" description="Low complexity" evidence="1">
    <location>
        <begin position="665"/>
        <end position="684"/>
    </location>
</feature>
<protein>
    <submittedName>
        <fullName evidence="2">Uncharacterized protein</fullName>
    </submittedName>
</protein>
<feature type="compositionally biased region" description="Basic and acidic residues" evidence="1">
    <location>
        <begin position="214"/>
        <end position="226"/>
    </location>
</feature>
<reference evidence="2" key="1">
    <citation type="journal article" date="2020" name="Stud. Mycol.">
        <title>101 Dothideomycetes genomes: a test case for predicting lifestyles and emergence of pathogens.</title>
        <authorList>
            <person name="Haridas S."/>
            <person name="Albert R."/>
            <person name="Binder M."/>
            <person name="Bloem J."/>
            <person name="Labutti K."/>
            <person name="Salamov A."/>
            <person name="Andreopoulos B."/>
            <person name="Baker S."/>
            <person name="Barry K."/>
            <person name="Bills G."/>
            <person name="Bluhm B."/>
            <person name="Cannon C."/>
            <person name="Castanera R."/>
            <person name="Culley D."/>
            <person name="Daum C."/>
            <person name="Ezra D."/>
            <person name="Gonzalez J."/>
            <person name="Henrissat B."/>
            <person name="Kuo A."/>
            <person name="Liang C."/>
            <person name="Lipzen A."/>
            <person name="Lutzoni F."/>
            <person name="Magnuson J."/>
            <person name="Mondo S."/>
            <person name="Nolan M."/>
            <person name="Ohm R."/>
            <person name="Pangilinan J."/>
            <person name="Park H.-J."/>
            <person name="Ramirez L."/>
            <person name="Alfaro M."/>
            <person name="Sun H."/>
            <person name="Tritt A."/>
            <person name="Yoshinaga Y."/>
            <person name="Zwiers L.-H."/>
            <person name="Turgeon B."/>
            <person name="Goodwin S."/>
            <person name="Spatafora J."/>
            <person name="Crous P."/>
            <person name="Grigoriev I."/>
        </authorList>
    </citation>
    <scope>NUCLEOTIDE SEQUENCE</scope>
    <source>
        <strain evidence="2">CBS 175.79</strain>
    </source>
</reference>
<dbReference type="EMBL" id="ML978067">
    <property type="protein sequence ID" value="KAF2019122.1"/>
    <property type="molecule type" value="Genomic_DNA"/>
</dbReference>
<feature type="region of interest" description="Disordered" evidence="1">
    <location>
        <begin position="665"/>
        <end position="701"/>
    </location>
</feature>
<feature type="compositionally biased region" description="Acidic residues" evidence="1">
    <location>
        <begin position="202"/>
        <end position="213"/>
    </location>
</feature>
<evidence type="ECO:0000313" key="2">
    <source>
        <dbReference type="EMBL" id="KAF2019122.1"/>
    </source>
</evidence>
<feature type="compositionally biased region" description="Low complexity" evidence="1">
    <location>
        <begin position="444"/>
        <end position="453"/>
    </location>
</feature>
<feature type="region of interest" description="Disordered" evidence="1">
    <location>
        <begin position="348"/>
        <end position="484"/>
    </location>
</feature>
<dbReference type="AlphaFoldDB" id="A0A6A5Y0X5"/>
<keyword evidence="3" id="KW-1185">Reference proteome</keyword>
<feature type="compositionally biased region" description="Low complexity" evidence="1">
    <location>
        <begin position="790"/>
        <end position="803"/>
    </location>
</feature>
<feature type="compositionally biased region" description="Basic and acidic residues" evidence="1">
    <location>
        <begin position="561"/>
        <end position="570"/>
    </location>
</feature>
<feature type="compositionally biased region" description="Basic and acidic residues" evidence="1">
    <location>
        <begin position="106"/>
        <end position="120"/>
    </location>
</feature>
<feature type="compositionally biased region" description="Polar residues" evidence="1">
    <location>
        <begin position="140"/>
        <end position="155"/>
    </location>
</feature>
<proteinExistence type="predicted"/>
<feature type="compositionally biased region" description="Basic and acidic residues" evidence="1">
    <location>
        <begin position="373"/>
        <end position="409"/>
    </location>
</feature>
<feature type="compositionally biased region" description="Low complexity" evidence="1">
    <location>
        <begin position="88"/>
        <end position="105"/>
    </location>
</feature>
<feature type="region of interest" description="Disordered" evidence="1">
    <location>
        <begin position="505"/>
        <end position="633"/>
    </location>
</feature>
<feature type="region of interest" description="Disordered" evidence="1">
    <location>
        <begin position="299"/>
        <end position="336"/>
    </location>
</feature>
<feature type="compositionally biased region" description="Acidic residues" evidence="1">
    <location>
        <begin position="181"/>
        <end position="193"/>
    </location>
</feature>
<dbReference type="RefSeq" id="XP_033387461.1">
    <property type="nucleotide sequence ID" value="XM_033524895.1"/>
</dbReference>
<feature type="compositionally biased region" description="Low complexity" evidence="1">
    <location>
        <begin position="532"/>
        <end position="546"/>
    </location>
</feature>
<feature type="compositionally biased region" description="Polar residues" evidence="1">
    <location>
        <begin position="764"/>
        <end position="774"/>
    </location>
</feature>
<dbReference type="Proteomes" id="UP000799778">
    <property type="component" value="Unassembled WGS sequence"/>
</dbReference>
<feature type="compositionally biased region" description="Acidic residues" evidence="1">
    <location>
        <begin position="596"/>
        <end position="614"/>
    </location>
</feature>
<dbReference type="GeneID" id="54282292"/>
<name>A0A6A5Y0X5_9PLEO</name>